<feature type="domain" description="Exonuclease" evidence="2">
    <location>
        <begin position="36"/>
        <end position="186"/>
    </location>
</feature>
<protein>
    <submittedName>
        <fullName evidence="3">Ribonuclease</fullName>
    </submittedName>
</protein>
<reference evidence="3 4" key="1">
    <citation type="submission" date="2018-09" db="EMBL/GenBank/DDBJ databases">
        <title>Characterization of the phylogenetic diversity of five novel species belonging to the genus Bifidobacterium.</title>
        <authorList>
            <person name="Lugli G.A."/>
            <person name="Duranti S."/>
            <person name="Milani C."/>
        </authorList>
    </citation>
    <scope>NUCLEOTIDE SEQUENCE [LARGE SCALE GENOMIC DNA]</scope>
    <source>
        <strain evidence="3 4">2033B</strain>
    </source>
</reference>
<keyword evidence="4" id="KW-1185">Reference proteome</keyword>
<evidence type="ECO:0000313" key="4">
    <source>
        <dbReference type="Proteomes" id="UP000287470"/>
    </source>
</evidence>
<evidence type="ECO:0000256" key="1">
    <source>
        <dbReference type="SAM" id="MobiDB-lite"/>
    </source>
</evidence>
<dbReference type="OrthoDB" id="3240518at2"/>
<comment type="caution">
    <text evidence="3">The sequence shown here is derived from an EMBL/GenBank/DDBJ whole genome shotgun (WGS) entry which is preliminary data.</text>
</comment>
<evidence type="ECO:0000259" key="2">
    <source>
        <dbReference type="Pfam" id="PF00929"/>
    </source>
</evidence>
<organism evidence="3 4">
    <name type="scientific">Bifidobacterium samirii</name>
    <dbReference type="NCBI Taxonomy" id="2306974"/>
    <lineage>
        <taxon>Bacteria</taxon>
        <taxon>Bacillati</taxon>
        <taxon>Actinomycetota</taxon>
        <taxon>Actinomycetes</taxon>
        <taxon>Bifidobacteriales</taxon>
        <taxon>Bifidobacteriaceae</taxon>
        <taxon>Bifidobacterium</taxon>
    </lineage>
</organism>
<dbReference type="GO" id="GO:0003676">
    <property type="term" value="F:nucleic acid binding"/>
    <property type="evidence" value="ECO:0007669"/>
    <property type="project" value="InterPro"/>
</dbReference>
<name>A0A430FJJ7_9BIFI</name>
<proteinExistence type="predicted"/>
<dbReference type="RefSeq" id="WP_125968932.1">
    <property type="nucleotide sequence ID" value="NZ_QXGK01000020.1"/>
</dbReference>
<feature type="compositionally biased region" description="Low complexity" evidence="1">
    <location>
        <begin position="1"/>
        <end position="21"/>
    </location>
</feature>
<dbReference type="Proteomes" id="UP000287470">
    <property type="component" value="Unassembled WGS sequence"/>
</dbReference>
<dbReference type="EMBL" id="QXGK01000020">
    <property type="protein sequence ID" value="RSX53006.1"/>
    <property type="molecule type" value="Genomic_DNA"/>
</dbReference>
<sequence length="230" mass="25742">MTDTTTTTDGTTTTAGADATTTPPPPLPPSRTPLLLWIDTETTGADRDRARLLEIGMVATPLDASGDIDEFHSIVRPDRLDVYECDIDALRMHLDNGLLDDVWYTDPDENAYQPVANDLTEWLDRLAEHHLLIPAGTNVDWDLDVITRQLAPSGEHGQWLRERLQHRKLDLSSFRIARQALADGAAGRHATGRPHEGAVHRVMDCIRRDRNEYAVILDELRAVRTEGDPR</sequence>
<dbReference type="GO" id="GO:0004527">
    <property type="term" value="F:exonuclease activity"/>
    <property type="evidence" value="ECO:0007669"/>
    <property type="project" value="UniProtKB-ARBA"/>
</dbReference>
<dbReference type="Gene3D" id="3.30.420.10">
    <property type="entry name" value="Ribonuclease H-like superfamily/Ribonuclease H"/>
    <property type="match status" value="1"/>
</dbReference>
<accession>A0A430FJJ7</accession>
<dbReference type="SUPFAM" id="SSF53098">
    <property type="entry name" value="Ribonuclease H-like"/>
    <property type="match status" value="1"/>
</dbReference>
<dbReference type="InterPro" id="IPR012337">
    <property type="entry name" value="RNaseH-like_sf"/>
</dbReference>
<dbReference type="AlphaFoldDB" id="A0A430FJJ7"/>
<feature type="compositionally biased region" description="Pro residues" evidence="1">
    <location>
        <begin position="22"/>
        <end position="31"/>
    </location>
</feature>
<gene>
    <name evidence="3" type="ORF">D2E24_1677</name>
</gene>
<dbReference type="InterPro" id="IPR013520">
    <property type="entry name" value="Ribonucl_H"/>
</dbReference>
<feature type="region of interest" description="Disordered" evidence="1">
    <location>
        <begin position="1"/>
        <end position="32"/>
    </location>
</feature>
<dbReference type="Pfam" id="PF00929">
    <property type="entry name" value="RNase_T"/>
    <property type="match status" value="1"/>
</dbReference>
<evidence type="ECO:0000313" key="3">
    <source>
        <dbReference type="EMBL" id="RSX53006.1"/>
    </source>
</evidence>
<dbReference type="InterPro" id="IPR036397">
    <property type="entry name" value="RNaseH_sf"/>
</dbReference>